<gene>
    <name evidence="1" type="ORF">MCOR_42643</name>
</gene>
<evidence type="ECO:0000313" key="2">
    <source>
        <dbReference type="Proteomes" id="UP000507470"/>
    </source>
</evidence>
<reference evidence="1 2" key="1">
    <citation type="submission" date="2020-06" db="EMBL/GenBank/DDBJ databases">
        <authorList>
            <person name="Li R."/>
            <person name="Bekaert M."/>
        </authorList>
    </citation>
    <scope>NUCLEOTIDE SEQUENCE [LARGE SCALE GENOMIC DNA]</scope>
    <source>
        <strain evidence="2">wild</strain>
    </source>
</reference>
<dbReference type="PANTHER" id="PTHR24024:SF18">
    <property type="entry name" value="SHORT-CHAIN COLLAGEN C4-LIKE"/>
    <property type="match status" value="1"/>
</dbReference>
<dbReference type="Proteomes" id="UP000507470">
    <property type="component" value="Unassembled WGS sequence"/>
</dbReference>
<accession>A0A6J8DMN0</accession>
<dbReference type="OrthoDB" id="6196907at2759"/>
<dbReference type="GO" id="GO:0005615">
    <property type="term" value="C:extracellular space"/>
    <property type="evidence" value="ECO:0007669"/>
    <property type="project" value="TreeGrafter"/>
</dbReference>
<protein>
    <submittedName>
        <fullName evidence="1">Uncharacterized protein</fullName>
    </submittedName>
</protein>
<sequence length="383" mass="44161">MHYIRAYPKYQKVNVSNDLTKSEREEEKRLWAEAKKQQESNSGDFLFKVDGRGRSAIQKMSELIVWTRDNKPNIIGITEVKPKANRFKPSTAEYSLPEVGNYKIFEKNIKSDEGRGLIMYVDSILDATKITMKTEFQENILIKVKLNQNDKLLVGLIYRTPSNSSKEYNDKLTTNQRVDQKENILSKKKITKQDPETRAEFNKVRNQAKTSVDKQKKLFEKGLSDNAKTNPQAIWSYIKSKSKTREGNHYNEGGSGSNFLCLPKNPEWKYYTSGQNDGTGRLYGVEYEIQTSKLYSKSFNDKDMPCAVCLTARSTVLMIPGKINCYKGWHKEFSGYLMSEYHTKSRSPSEYICVDEKLEFVPGGDSNRNEAVVYPRWKLFVVV</sequence>
<dbReference type="AlphaFoldDB" id="A0A6J8DMN0"/>
<evidence type="ECO:0000313" key="1">
    <source>
        <dbReference type="EMBL" id="CAC5409339.1"/>
    </source>
</evidence>
<proteinExistence type="predicted"/>
<dbReference type="InterPro" id="IPR036691">
    <property type="entry name" value="Endo/exonu/phosph_ase_sf"/>
</dbReference>
<dbReference type="Gene3D" id="3.60.10.10">
    <property type="entry name" value="Endonuclease/exonuclease/phosphatase"/>
    <property type="match status" value="1"/>
</dbReference>
<dbReference type="PANTHER" id="PTHR24024">
    <property type="entry name" value="PULMONARY SURFACTANT-ASSOCIATED PROTEIN A"/>
    <property type="match status" value="1"/>
</dbReference>
<organism evidence="1 2">
    <name type="scientific">Mytilus coruscus</name>
    <name type="common">Sea mussel</name>
    <dbReference type="NCBI Taxonomy" id="42192"/>
    <lineage>
        <taxon>Eukaryota</taxon>
        <taxon>Metazoa</taxon>
        <taxon>Spiralia</taxon>
        <taxon>Lophotrochozoa</taxon>
        <taxon>Mollusca</taxon>
        <taxon>Bivalvia</taxon>
        <taxon>Autobranchia</taxon>
        <taxon>Pteriomorphia</taxon>
        <taxon>Mytilida</taxon>
        <taxon>Mytiloidea</taxon>
        <taxon>Mytilidae</taxon>
        <taxon>Mytilinae</taxon>
        <taxon>Mytilus</taxon>
    </lineage>
</organism>
<name>A0A6J8DMN0_MYTCO</name>
<dbReference type="InterPro" id="IPR051077">
    <property type="entry name" value="Ca-dependent_lectin"/>
</dbReference>
<keyword evidence="2" id="KW-1185">Reference proteome</keyword>
<dbReference type="EMBL" id="CACVKT020007641">
    <property type="protein sequence ID" value="CAC5409339.1"/>
    <property type="molecule type" value="Genomic_DNA"/>
</dbReference>